<accession>A0A2M7H5C5</accession>
<gene>
    <name evidence="4" type="ORF">COW24_00205</name>
</gene>
<dbReference type="AlphaFoldDB" id="A0A2M7H5C5"/>
<dbReference type="SUPFAM" id="SSF53613">
    <property type="entry name" value="Ribokinase-like"/>
    <property type="match status" value="1"/>
</dbReference>
<dbReference type="Gene3D" id="3.40.1190.20">
    <property type="match status" value="1"/>
</dbReference>
<dbReference type="EMBL" id="PFGC01000005">
    <property type="protein sequence ID" value="PIW37429.1"/>
    <property type="molecule type" value="Genomic_DNA"/>
</dbReference>
<evidence type="ECO:0000259" key="3">
    <source>
        <dbReference type="Pfam" id="PF00294"/>
    </source>
</evidence>
<dbReference type="Pfam" id="PF00294">
    <property type="entry name" value="PfkB"/>
    <property type="match status" value="1"/>
</dbReference>
<organism evidence="4 5">
    <name type="scientific">Candidatus Kerfeldbacteria bacterium CG15_BIG_FIL_POST_REV_8_21_14_020_45_12</name>
    <dbReference type="NCBI Taxonomy" id="2014247"/>
    <lineage>
        <taxon>Bacteria</taxon>
        <taxon>Candidatus Kerfeldiibacteriota</taxon>
    </lineage>
</organism>
<evidence type="ECO:0000313" key="5">
    <source>
        <dbReference type="Proteomes" id="UP000230292"/>
    </source>
</evidence>
<evidence type="ECO:0000313" key="4">
    <source>
        <dbReference type="EMBL" id="PIW37429.1"/>
    </source>
</evidence>
<keyword evidence="1" id="KW-0808">Transferase</keyword>
<dbReference type="PROSITE" id="PS00584">
    <property type="entry name" value="PFKB_KINASES_2"/>
    <property type="match status" value="1"/>
</dbReference>
<dbReference type="InterPro" id="IPR002173">
    <property type="entry name" value="Carboh/pur_kinase_PfkB_CS"/>
</dbReference>
<feature type="domain" description="Carbohydrate kinase PfkB" evidence="3">
    <location>
        <begin position="28"/>
        <end position="297"/>
    </location>
</feature>
<keyword evidence="2 4" id="KW-0418">Kinase</keyword>
<comment type="caution">
    <text evidence="4">The sequence shown here is derived from an EMBL/GenBank/DDBJ whole genome shotgun (WGS) entry which is preliminary data.</text>
</comment>
<dbReference type="PANTHER" id="PTHR10584:SF166">
    <property type="entry name" value="RIBOKINASE"/>
    <property type="match status" value="1"/>
</dbReference>
<dbReference type="InterPro" id="IPR011611">
    <property type="entry name" value="PfkB_dom"/>
</dbReference>
<dbReference type="InterPro" id="IPR029056">
    <property type="entry name" value="Ribokinase-like"/>
</dbReference>
<sequence length="319" mass="35051">MADTPVKIYVHGSLAFDRIMDFPGYFKDCILPDKIHDLSVSFTVESVNELRGGSGGNIAYNLSLLNEQPYIINGVGTDAESYLTFLRERNIPTDHIEIHSEVATSSASIITDRSNNQITGFSIGASGKPTTFSFHNVDADASIAIFCPASNTSDSMKLINECKELKIRYIFEPAQTINDFTGDQLKAAISGAEMFTVNDYELELAQRITGWDEARILEETNVLVVTVGEKGSEMRTDEKIVKIPAANNHELKDPTGAGDAYRAGLLVGMARGLRLKHQGRLGAVAASFAVEHIGTQEHVYSIDDFRTRYQESFEADCPI</sequence>
<proteinExistence type="predicted"/>
<name>A0A2M7H5C5_9BACT</name>
<evidence type="ECO:0000256" key="1">
    <source>
        <dbReference type="ARBA" id="ARBA00022679"/>
    </source>
</evidence>
<protein>
    <submittedName>
        <fullName evidence="4">Carbohydrate kinase family protein</fullName>
    </submittedName>
</protein>
<evidence type="ECO:0000256" key="2">
    <source>
        <dbReference type="ARBA" id="ARBA00022777"/>
    </source>
</evidence>
<dbReference type="GO" id="GO:0016301">
    <property type="term" value="F:kinase activity"/>
    <property type="evidence" value="ECO:0007669"/>
    <property type="project" value="UniProtKB-KW"/>
</dbReference>
<reference evidence="4 5" key="1">
    <citation type="submission" date="2017-09" db="EMBL/GenBank/DDBJ databases">
        <title>Depth-based differentiation of microbial function through sediment-hosted aquifers and enrichment of novel symbionts in the deep terrestrial subsurface.</title>
        <authorList>
            <person name="Probst A.J."/>
            <person name="Ladd B."/>
            <person name="Jarett J.K."/>
            <person name="Geller-Mcgrath D.E."/>
            <person name="Sieber C.M."/>
            <person name="Emerson J.B."/>
            <person name="Anantharaman K."/>
            <person name="Thomas B.C."/>
            <person name="Malmstrom R."/>
            <person name="Stieglmeier M."/>
            <person name="Klingl A."/>
            <person name="Woyke T."/>
            <person name="Ryan C.M."/>
            <person name="Banfield J.F."/>
        </authorList>
    </citation>
    <scope>NUCLEOTIDE SEQUENCE [LARGE SCALE GENOMIC DNA]</scope>
    <source>
        <strain evidence="4">CG15_BIG_FIL_POST_REV_8_21_14_020_45_12</strain>
    </source>
</reference>
<dbReference type="CDD" id="cd01942">
    <property type="entry name" value="ribokinase_group_A"/>
    <property type="match status" value="1"/>
</dbReference>
<dbReference type="PANTHER" id="PTHR10584">
    <property type="entry name" value="SUGAR KINASE"/>
    <property type="match status" value="1"/>
</dbReference>
<dbReference type="Proteomes" id="UP000230292">
    <property type="component" value="Unassembled WGS sequence"/>
</dbReference>